<dbReference type="InterPro" id="IPR039426">
    <property type="entry name" value="TonB-dep_rcpt-like"/>
</dbReference>
<dbReference type="InterPro" id="IPR036942">
    <property type="entry name" value="Beta-barrel_TonB_sf"/>
</dbReference>
<evidence type="ECO:0000256" key="6">
    <source>
        <dbReference type="ARBA" id="ARBA00023136"/>
    </source>
</evidence>
<keyword evidence="6 8" id="KW-0472">Membrane</keyword>
<evidence type="ECO:0000259" key="10">
    <source>
        <dbReference type="Pfam" id="PF00593"/>
    </source>
</evidence>
<keyword evidence="3 8" id="KW-1134">Transmembrane beta strand</keyword>
<evidence type="ECO:0000256" key="2">
    <source>
        <dbReference type="ARBA" id="ARBA00022448"/>
    </source>
</evidence>
<reference evidence="12 13" key="1">
    <citation type="submission" date="2022-03" db="EMBL/GenBank/DDBJ databases">
        <title>Complete genome sequence of Lysobacter capsici VKM B-2533 and Lysobacter gummosus 10.1.1, promising sources of lytic agents.</title>
        <authorList>
            <person name="Tarlachkov S.V."/>
            <person name="Kudryakova I.V."/>
            <person name="Afoshin A.S."/>
            <person name="Leontyevskaya E.A."/>
            <person name="Leontyevskaya N.V."/>
        </authorList>
    </citation>
    <scope>NUCLEOTIDE SEQUENCE [LARGE SCALE GENOMIC DNA]</scope>
    <source>
        <strain evidence="12 13">10.1.1</strain>
    </source>
</reference>
<proteinExistence type="inferred from homology"/>
<dbReference type="InterPro" id="IPR000531">
    <property type="entry name" value="Beta-barrel_TonB"/>
</dbReference>
<dbReference type="Proteomes" id="UP000829194">
    <property type="component" value="Chromosome"/>
</dbReference>
<dbReference type="Gene3D" id="2.170.130.10">
    <property type="entry name" value="TonB-dependent receptor, plug domain"/>
    <property type="match status" value="1"/>
</dbReference>
<evidence type="ECO:0000256" key="4">
    <source>
        <dbReference type="ARBA" id="ARBA00022692"/>
    </source>
</evidence>
<keyword evidence="7 8" id="KW-0998">Cell outer membrane</keyword>
<comment type="subcellular location">
    <subcellularLocation>
        <location evidence="1 8">Cell outer membrane</location>
        <topology evidence="1 8">Multi-pass membrane protein</topology>
    </subcellularLocation>
</comment>
<dbReference type="EMBL" id="CP093547">
    <property type="protein sequence ID" value="UNP29207.1"/>
    <property type="molecule type" value="Genomic_DNA"/>
</dbReference>
<dbReference type="Pfam" id="PF00593">
    <property type="entry name" value="TonB_dep_Rec_b-barrel"/>
    <property type="match status" value="1"/>
</dbReference>
<dbReference type="PANTHER" id="PTHR30069:SF28">
    <property type="entry name" value="TONB-DEPENDENT RECEPTOR YNCD-RELATED"/>
    <property type="match status" value="1"/>
</dbReference>
<dbReference type="RefSeq" id="WP_187313078.1">
    <property type="nucleotide sequence ID" value="NZ_CP011131.1"/>
</dbReference>
<dbReference type="InterPro" id="IPR037066">
    <property type="entry name" value="Plug_dom_sf"/>
</dbReference>
<protein>
    <submittedName>
        <fullName evidence="12">TonB-dependent receptor</fullName>
    </submittedName>
</protein>
<dbReference type="PROSITE" id="PS52016">
    <property type="entry name" value="TONB_DEPENDENT_REC_3"/>
    <property type="match status" value="1"/>
</dbReference>
<dbReference type="Pfam" id="PF07715">
    <property type="entry name" value="Plug"/>
    <property type="match status" value="1"/>
</dbReference>
<evidence type="ECO:0000256" key="5">
    <source>
        <dbReference type="ARBA" id="ARBA00023077"/>
    </source>
</evidence>
<evidence type="ECO:0000313" key="13">
    <source>
        <dbReference type="Proteomes" id="UP000829194"/>
    </source>
</evidence>
<keyword evidence="4 8" id="KW-0812">Transmembrane</keyword>
<evidence type="ECO:0000256" key="8">
    <source>
        <dbReference type="PROSITE-ProRule" id="PRU01360"/>
    </source>
</evidence>
<dbReference type="PANTHER" id="PTHR30069">
    <property type="entry name" value="TONB-DEPENDENT OUTER MEMBRANE RECEPTOR"/>
    <property type="match status" value="1"/>
</dbReference>
<feature type="domain" description="TonB-dependent receptor plug" evidence="11">
    <location>
        <begin position="27"/>
        <end position="136"/>
    </location>
</feature>
<sequence>MAAEPQIDPATQLDTVRVLGDRRPLSGFPGSVSIIEGETLRDGQRQVSLAETLARVPGINVLDRQNYSQDLQIQSRGYGARSTFGIRGIKLVVDGIPATALDGQGQASSFPIGSLDRIEVLRGPLALQYGNAAGGVILAETALDGADGVQASAWTGSHRSRRVEAGALGGGGDWRWRAHGSHFISSGERAHSAAERAQLNMVAQWSPDDRRNLRLVLTGLTQPYTDDPLGLSRQQLQRTPRGTDPAAFTFDTRKRIDNLQIGARLEDTYAQGRSYWIGAHGIQRDIVQFLSVPVSAQRAPTSAGGVVDVGRISAGLDFGHRSQSPEGSLLIGLELGRLNEDRKGYENFVGTGAAPRLGVRGRLRRDEDNRVRSTDAFAVADRSLGEHWKMLVALRYGRMRFSSDDDYRAAGNGDDGGRLNYRKTTFSLGVARAFAEGELFASVGNGYETPTVTELAYGPDNLSGFNRELRAARYTTAEVGVRWRPRWGEVTATVYRIDGNDEIVPATSSGGRASFTNAGDTLRTGAEFGINGRWGSQWSYLASLNWTRARFASPFSYNTISGRRFVASNNRVPGIAQTSGYAELAWETADAVLDSALELRVRSATAVDDLNSEQAAGYAQFALRLQWHGSRGWKGFVRADNLFDRDYVGSVIVNESNARFYEPGAGRSFTVGVERRQ</sequence>
<comment type="similarity">
    <text evidence="8 9">Belongs to the TonB-dependent receptor family.</text>
</comment>
<keyword evidence="13" id="KW-1185">Reference proteome</keyword>
<feature type="domain" description="TonB-dependent receptor-like beta-barrel" evidence="10">
    <location>
        <begin position="212"/>
        <end position="642"/>
    </location>
</feature>
<dbReference type="SUPFAM" id="SSF56935">
    <property type="entry name" value="Porins"/>
    <property type="match status" value="1"/>
</dbReference>
<dbReference type="InterPro" id="IPR012910">
    <property type="entry name" value="Plug_dom"/>
</dbReference>
<evidence type="ECO:0000256" key="3">
    <source>
        <dbReference type="ARBA" id="ARBA00022452"/>
    </source>
</evidence>
<gene>
    <name evidence="12" type="ORF">MOV92_22505</name>
</gene>
<evidence type="ECO:0000256" key="9">
    <source>
        <dbReference type="RuleBase" id="RU003357"/>
    </source>
</evidence>
<evidence type="ECO:0000256" key="7">
    <source>
        <dbReference type="ARBA" id="ARBA00023237"/>
    </source>
</evidence>
<name>A0ABY3X9F4_9GAMM</name>
<dbReference type="Gene3D" id="2.40.170.20">
    <property type="entry name" value="TonB-dependent receptor, beta-barrel domain"/>
    <property type="match status" value="1"/>
</dbReference>
<evidence type="ECO:0000313" key="12">
    <source>
        <dbReference type="EMBL" id="UNP29207.1"/>
    </source>
</evidence>
<organism evidence="12 13">
    <name type="scientific">Lysobacter gummosus</name>
    <dbReference type="NCBI Taxonomy" id="262324"/>
    <lineage>
        <taxon>Bacteria</taxon>
        <taxon>Pseudomonadati</taxon>
        <taxon>Pseudomonadota</taxon>
        <taxon>Gammaproteobacteria</taxon>
        <taxon>Lysobacterales</taxon>
        <taxon>Lysobacteraceae</taxon>
        <taxon>Lysobacter</taxon>
    </lineage>
</organism>
<evidence type="ECO:0000259" key="11">
    <source>
        <dbReference type="Pfam" id="PF07715"/>
    </source>
</evidence>
<evidence type="ECO:0000256" key="1">
    <source>
        <dbReference type="ARBA" id="ARBA00004571"/>
    </source>
</evidence>
<keyword evidence="2 8" id="KW-0813">Transport</keyword>
<keyword evidence="12" id="KW-0675">Receptor</keyword>
<accession>A0ABY3X9F4</accession>
<keyword evidence="5 9" id="KW-0798">TonB box</keyword>